<keyword evidence="2" id="KW-1185">Reference proteome</keyword>
<proteinExistence type="predicted"/>
<sequence>MVASLIKDHYHNALSPVTSTPKLTSQHIMPVCQQCRGDGVIPIACTFCSGRGQIPFDTFVNCAGCSGQGYPGCRNCRGRGQVTERKWETCQACNGCRTTQCQPCSCTTSWSPSSSRRYDISCFNFVPSQADSNCIDSGSW</sequence>
<dbReference type="EMBL" id="QPFP01000016">
    <property type="protein sequence ID" value="TEB32121.1"/>
    <property type="molecule type" value="Genomic_DNA"/>
</dbReference>
<reference evidence="1 2" key="1">
    <citation type="journal article" date="2019" name="Nat. Ecol. Evol.">
        <title>Megaphylogeny resolves global patterns of mushroom evolution.</title>
        <authorList>
            <person name="Varga T."/>
            <person name="Krizsan K."/>
            <person name="Foldi C."/>
            <person name="Dima B."/>
            <person name="Sanchez-Garcia M."/>
            <person name="Sanchez-Ramirez S."/>
            <person name="Szollosi G.J."/>
            <person name="Szarkandi J.G."/>
            <person name="Papp V."/>
            <person name="Albert L."/>
            <person name="Andreopoulos W."/>
            <person name="Angelini C."/>
            <person name="Antonin V."/>
            <person name="Barry K.W."/>
            <person name="Bougher N.L."/>
            <person name="Buchanan P."/>
            <person name="Buyck B."/>
            <person name="Bense V."/>
            <person name="Catcheside P."/>
            <person name="Chovatia M."/>
            <person name="Cooper J."/>
            <person name="Damon W."/>
            <person name="Desjardin D."/>
            <person name="Finy P."/>
            <person name="Geml J."/>
            <person name="Haridas S."/>
            <person name="Hughes K."/>
            <person name="Justo A."/>
            <person name="Karasinski D."/>
            <person name="Kautmanova I."/>
            <person name="Kiss B."/>
            <person name="Kocsube S."/>
            <person name="Kotiranta H."/>
            <person name="LaButti K.M."/>
            <person name="Lechner B.E."/>
            <person name="Liimatainen K."/>
            <person name="Lipzen A."/>
            <person name="Lukacs Z."/>
            <person name="Mihaltcheva S."/>
            <person name="Morgado L.N."/>
            <person name="Niskanen T."/>
            <person name="Noordeloos M.E."/>
            <person name="Ohm R.A."/>
            <person name="Ortiz-Santana B."/>
            <person name="Ovrebo C."/>
            <person name="Racz N."/>
            <person name="Riley R."/>
            <person name="Savchenko A."/>
            <person name="Shiryaev A."/>
            <person name="Soop K."/>
            <person name="Spirin V."/>
            <person name="Szebenyi C."/>
            <person name="Tomsovsky M."/>
            <person name="Tulloss R.E."/>
            <person name="Uehling J."/>
            <person name="Grigoriev I.V."/>
            <person name="Vagvolgyi C."/>
            <person name="Papp T."/>
            <person name="Martin F.M."/>
            <person name="Miettinen O."/>
            <person name="Hibbett D.S."/>
            <person name="Nagy L.G."/>
        </authorList>
    </citation>
    <scope>NUCLEOTIDE SEQUENCE [LARGE SCALE GENOMIC DNA]</scope>
    <source>
        <strain evidence="1 2">FP101781</strain>
    </source>
</reference>
<comment type="caution">
    <text evidence="1">The sequence shown here is derived from an EMBL/GenBank/DDBJ whole genome shotgun (WGS) entry which is preliminary data.</text>
</comment>
<dbReference type="SUPFAM" id="SSF57938">
    <property type="entry name" value="DnaJ/Hsp40 cysteine-rich domain"/>
    <property type="match status" value="1"/>
</dbReference>
<protein>
    <recommendedName>
        <fullName evidence="3">CR-type domain-containing protein</fullName>
    </recommendedName>
</protein>
<dbReference type="Proteomes" id="UP000298030">
    <property type="component" value="Unassembled WGS sequence"/>
</dbReference>
<organism evidence="1 2">
    <name type="scientific">Coprinellus micaceus</name>
    <name type="common">Glistening ink-cap mushroom</name>
    <name type="synonym">Coprinus micaceus</name>
    <dbReference type="NCBI Taxonomy" id="71717"/>
    <lineage>
        <taxon>Eukaryota</taxon>
        <taxon>Fungi</taxon>
        <taxon>Dikarya</taxon>
        <taxon>Basidiomycota</taxon>
        <taxon>Agaricomycotina</taxon>
        <taxon>Agaricomycetes</taxon>
        <taxon>Agaricomycetidae</taxon>
        <taxon>Agaricales</taxon>
        <taxon>Agaricineae</taxon>
        <taxon>Psathyrellaceae</taxon>
        <taxon>Coprinellus</taxon>
    </lineage>
</organism>
<name>A0A4Y7TDP0_COPMI</name>
<dbReference type="AlphaFoldDB" id="A0A4Y7TDP0"/>
<evidence type="ECO:0008006" key="3">
    <source>
        <dbReference type="Google" id="ProtNLM"/>
    </source>
</evidence>
<evidence type="ECO:0000313" key="2">
    <source>
        <dbReference type="Proteomes" id="UP000298030"/>
    </source>
</evidence>
<accession>A0A4Y7TDP0</accession>
<dbReference type="InterPro" id="IPR036410">
    <property type="entry name" value="HSP_DnaJ_Cys-rich_dom_sf"/>
</dbReference>
<evidence type="ECO:0000313" key="1">
    <source>
        <dbReference type="EMBL" id="TEB32121.1"/>
    </source>
</evidence>
<gene>
    <name evidence="1" type="ORF">FA13DRAFT_284877</name>
</gene>